<sequence length="537" mass="62840">MNDIKTTTMIFKIANYTNKVKTKIGGRRQYHKSIRHSLRIPLTEPKKLEWIEENSHRNLIWTPKTGIAPLDSISKEQREKILESIASDAIQVKELAGQKSELVEERSKLKYRFNKAAKQETDMATIQAFQSILNVSGVADVDQLLGDLDQFDIKRKNQKMENARRFLECHNKIQALTVPKTRIDSTVLQEAFFKFPDKNQVEGISPEDRIKHILRFYKATLPDYPVLFVAFHGDENLDGKDHSDHPHIFVSGRNSKTGLYDIKRSQVAAVNEYLKKHKPKAKQLNYPMTWAESQLFGGYIQDMFYAFTNNYLLKETPNRARKHAKTEEHTRKLRQIQMDAMKPKSERAFNLYTLAQERQRDSAQRATLEQKKARQAEEQRIKAEQAAEDATERHRLVEQATAEERELAEAYRRKSEYYQGVLTKDRAEHAQEQAQHAKIKSELKLFRNNMSELIDGITNWIEETFSARRQDIQEKYLERARKAYERVRENDKSEDGRFTKKAEAQVDTQLAELELYDRDILDMPSANEVRRKIIKPR</sequence>
<protein>
    <submittedName>
        <fullName evidence="2">Uncharacterized protein</fullName>
    </submittedName>
</protein>
<proteinExistence type="predicted"/>
<dbReference type="RefSeq" id="WP_024765079.1">
    <property type="nucleotide sequence ID" value="NZ_CP049140.1"/>
</dbReference>
<feature type="coiled-coil region" evidence="1">
    <location>
        <begin position="366"/>
        <end position="413"/>
    </location>
</feature>
<evidence type="ECO:0000313" key="3">
    <source>
        <dbReference type="Proteomes" id="UP000501063"/>
    </source>
</evidence>
<organism evidence="2 3">
    <name type="scientific">Pseudomonas nitroreducens</name>
    <dbReference type="NCBI Taxonomy" id="46680"/>
    <lineage>
        <taxon>Bacteria</taxon>
        <taxon>Pseudomonadati</taxon>
        <taxon>Pseudomonadota</taxon>
        <taxon>Gammaproteobacteria</taxon>
        <taxon>Pseudomonadales</taxon>
        <taxon>Pseudomonadaceae</taxon>
        <taxon>Pseudomonas</taxon>
    </lineage>
</organism>
<name>A0A6G6J0R9_PSENT</name>
<evidence type="ECO:0000256" key="1">
    <source>
        <dbReference type="SAM" id="Coils"/>
    </source>
</evidence>
<dbReference type="EMBL" id="CP049140">
    <property type="protein sequence ID" value="QIE88834.1"/>
    <property type="molecule type" value="Genomic_DNA"/>
</dbReference>
<reference evidence="2 3" key="1">
    <citation type="submission" date="2020-02" db="EMBL/GenBank/DDBJ databases">
        <title>Integrative conjugative elements (ICEs) and plasmids drive adaptation of Pseudomonas nitroreducens strain HBP1 to wastewater environment.</title>
        <authorList>
            <person name="Sentchilo V."/>
            <person name="Carraro N."/>
            <person name="Bertelli C."/>
            <person name="van der Meer J.R."/>
        </authorList>
    </citation>
    <scope>NUCLEOTIDE SEQUENCE [LARGE SCALE GENOMIC DNA]</scope>
    <source>
        <strain evidence="2 3">HBP1</strain>
    </source>
</reference>
<accession>A0A6G6J0R9</accession>
<dbReference type="AlphaFoldDB" id="A0A6G6J0R9"/>
<dbReference type="KEGG" id="pnt:G5B91_22195"/>
<gene>
    <name evidence="2" type="ORF">G5B91_22195</name>
</gene>
<evidence type="ECO:0000313" key="2">
    <source>
        <dbReference type="EMBL" id="QIE88834.1"/>
    </source>
</evidence>
<keyword evidence="1" id="KW-0175">Coiled coil</keyword>
<dbReference type="Proteomes" id="UP000501063">
    <property type="component" value="Chromosome"/>
</dbReference>